<feature type="chain" id="PRO_5046476700" evidence="3">
    <location>
        <begin position="24"/>
        <end position="406"/>
    </location>
</feature>
<dbReference type="PANTHER" id="PTHR30483:SF6">
    <property type="entry name" value="PERIPLASMIC BINDING PROTEIN OF ABC TRANSPORTER FOR NATURAL AMINO ACIDS"/>
    <property type="match status" value="1"/>
</dbReference>
<keyword evidence="6" id="KW-1185">Reference proteome</keyword>
<dbReference type="Proteomes" id="UP001589833">
    <property type="component" value="Unassembled WGS sequence"/>
</dbReference>
<evidence type="ECO:0000256" key="2">
    <source>
        <dbReference type="ARBA" id="ARBA00022729"/>
    </source>
</evidence>
<gene>
    <name evidence="5" type="ORF">ACFFH4_03060</name>
</gene>
<comment type="caution">
    <text evidence="5">The sequence shown here is derived from an EMBL/GenBank/DDBJ whole genome shotgun (WGS) entry which is preliminary data.</text>
</comment>
<dbReference type="CDD" id="cd06336">
    <property type="entry name" value="PBP1_ABC_ligand_binding-like"/>
    <property type="match status" value="1"/>
</dbReference>
<dbReference type="SUPFAM" id="SSF53822">
    <property type="entry name" value="Periplasmic binding protein-like I"/>
    <property type="match status" value="1"/>
</dbReference>
<keyword evidence="2 3" id="KW-0732">Signal</keyword>
<dbReference type="EMBL" id="JBHLTR010000004">
    <property type="protein sequence ID" value="MFC0558032.1"/>
    <property type="molecule type" value="Genomic_DNA"/>
</dbReference>
<dbReference type="PANTHER" id="PTHR30483">
    <property type="entry name" value="LEUCINE-SPECIFIC-BINDING PROTEIN"/>
    <property type="match status" value="1"/>
</dbReference>
<dbReference type="InterPro" id="IPR028082">
    <property type="entry name" value="Peripla_BP_I"/>
</dbReference>
<evidence type="ECO:0000313" key="6">
    <source>
        <dbReference type="Proteomes" id="UP001589833"/>
    </source>
</evidence>
<organism evidence="5 6">
    <name type="scientific">Halalkalibacter alkalisediminis</name>
    <dbReference type="NCBI Taxonomy" id="935616"/>
    <lineage>
        <taxon>Bacteria</taxon>
        <taxon>Bacillati</taxon>
        <taxon>Bacillota</taxon>
        <taxon>Bacilli</taxon>
        <taxon>Bacillales</taxon>
        <taxon>Bacillaceae</taxon>
        <taxon>Halalkalibacter</taxon>
    </lineage>
</organism>
<evidence type="ECO:0000256" key="1">
    <source>
        <dbReference type="ARBA" id="ARBA00010062"/>
    </source>
</evidence>
<comment type="similarity">
    <text evidence="1">Belongs to the leucine-binding protein family.</text>
</comment>
<accession>A0ABV6NB77</accession>
<evidence type="ECO:0000259" key="4">
    <source>
        <dbReference type="Pfam" id="PF13458"/>
    </source>
</evidence>
<dbReference type="Pfam" id="PF13458">
    <property type="entry name" value="Peripla_BP_6"/>
    <property type="match status" value="1"/>
</dbReference>
<reference evidence="5 6" key="1">
    <citation type="submission" date="2024-09" db="EMBL/GenBank/DDBJ databases">
        <authorList>
            <person name="Sun Q."/>
            <person name="Mori K."/>
        </authorList>
    </citation>
    <scope>NUCLEOTIDE SEQUENCE [LARGE SCALE GENOMIC DNA]</scope>
    <source>
        <strain evidence="5 6">NCAIM B.02301</strain>
    </source>
</reference>
<proteinExistence type="inferred from homology"/>
<evidence type="ECO:0000256" key="3">
    <source>
        <dbReference type="SAM" id="SignalP"/>
    </source>
</evidence>
<dbReference type="InterPro" id="IPR051010">
    <property type="entry name" value="BCAA_transport"/>
</dbReference>
<feature type="signal peptide" evidence="3">
    <location>
        <begin position="1"/>
        <end position="23"/>
    </location>
</feature>
<protein>
    <submittedName>
        <fullName evidence="5">ABC transporter substrate-binding protein</fullName>
    </submittedName>
</protein>
<name>A0ABV6NB77_9BACI</name>
<dbReference type="Gene3D" id="3.40.50.2300">
    <property type="match status" value="2"/>
</dbReference>
<evidence type="ECO:0000313" key="5">
    <source>
        <dbReference type="EMBL" id="MFC0558032.1"/>
    </source>
</evidence>
<dbReference type="RefSeq" id="WP_273841269.1">
    <property type="nucleotide sequence ID" value="NZ_JAQQWT010000003.1"/>
</dbReference>
<feature type="domain" description="Leucine-binding protein" evidence="4">
    <location>
        <begin position="56"/>
        <end position="365"/>
    </location>
</feature>
<dbReference type="InterPro" id="IPR028081">
    <property type="entry name" value="Leu-bd"/>
</dbReference>
<dbReference type="PROSITE" id="PS51257">
    <property type="entry name" value="PROKAR_LIPOPROTEIN"/>
    <property type="match status" value="1"/>
</dbReference>
<sequence length="406" mass="44063">MKKKNGWFLSCLAVGLMVLSACSGGGTTQSGGSSSPAPEGEEMEILKTEAREEVLNIGYTGPLSGPAAFYGENTVAGVRMATEEINDSGGFEVNGTTYKINLVTLDDMYLPNEAGTNARRLVQEHNTSVVFVPHSGGVFATQVFNEQDNFLIAAYTSEPDILTQGNELTLRIPPAYDQYPEPFVTYQQERFGKRLALLPTATQYGKDWTEELVPVWKEHGGEVVYDGEVDFGKDTDFFPIVTNALNQNPDVIFVGGPSEPTALLMKAARDLGFEGGFMVMDQAKFEEMDSIVSLEEIEGAIGMLPIRDSNAAGAASFIEKFEGEYGRVPTAESAFNYQALYVIVEAMKLAGTVDDPNAIMAQMDAGVKALPEDKLVWHLTGVENNGFDWVASIAAIENGEIMHVED</sequence>